<evidence type="ECO:0000313" key="2">
    <source>
        <dbReference type="Proteomes" id="UP001454036"/>
    </source>
</evidence>
<protein>
    <submittedName>
        <fullName evidence="1">Uncharacterized protein</fullName>
    </submittedName>
</protein>
<accession>A0AAV3PGU8</accession>
<dbReference type="EMBL" id="BAABME010001492">
    <property type="protein sequence ID" value="GAA0149916.1"/>
    <property type="molecule type" value="Genomic_DNA"/>
</dbReference>
<sequence length="119" mass="13447">MRMHHIESRITMINNDDGVATSEAEEIQNTTIEFYKKLFGQRKVSYAGRVVLINSVLFGASNYRAQCVFLPKEVCASIEKMIRAFLWSGTKSKFKAKVSWENVCKGKKEGGLGIKSLHD</sequence>
<dbReference type="PANTHER" id="PTHR33116">
    <property type="entry name" value="REVERSE TRANSCRIPTASE ZINC-BINDING DOMAIN-CONTAINING PROTEIN-RELATED-RELATED"/>
    <property type="match status" value="1"/>
</dbReference>
<keyword evidence="2" id="KW-1185">Reference proteome</keyword>
<comment type="caution">
    <text evidence="1">The sequence shown here is derived from an EMBL/GenBank/DDBJ whole genome shotgun (WGS) entry which is preliminary data.</text>
</comment>
<dbReference type="AlphaFoldDB" id="A0AAV3PGU8"/>
<gene>
    <name evidence="1" type="ORF">LIER_08970</name>
</gene>
<evidence type="ECO:0000313" key="1">
    <source>
        <dbReference type="EMBL" id="GAA0149916.1"/>
    </source>
</evidence>
<reference evidence="1 2" key="1">
    <citation type="submission" date="2024-01" db="EMBL/GenBank/DDBJ databases">
        <title>The complete chloroplast genome sequence of Lithospermum erythrorhizon: insights into the phylogenetic relationship among Boraginaceae species and the maternal lineages of purple gromwells.</title>
        <authorList>
            <person name="Okada T."/>
            <person name="Watanabe K."/>
        </authorList>
    </citation>
    <scope>NUCLEOTIDE SEQUENCE [LARGE SCALE GENOMIC DNA]</scope>
</reference>
<name>A0AAV3PGU8_LITER</name>
<organism evidence="1 2">
    <name type="scientific">Lithospermum erythrorhizon</name>
    <name type="common">Purple gromwell</name>
    <name type="synonym">Lithospermum officinale var. erythrorhizon</name>
    <dbReference type="NCBI Taxonomy" id="34254"/>
    <lineage>
        <taxon>Eukaryota</taxon>
        <taxon>Viridiplantae</taxon>
        <taxon>Streptophyta</taxon>
        <taxon>Embryophyta</taxon>
        <taxon>Tracheophyta</taxon>
        <taxon>Spermatophyta</taxon>
        <taxon>Magnoliopsida</taxon>
        <taxon>eudicotyledons</taxon>
        <taxon>Gunneridae</taxon>
        <taxon>Pentapetalae</taxon>
        <taxon>asterids</taxon>
        <taxon>lamiids</taxon>
        <taxon>Boraginales</taxon>
        <taxon>Boraginaceae</taxon>
        <taxon>Boraginoideae</taxon>
        <taxon>Lithospermeae</taxon>
        <taxon>Lithospermum</taxon>
    </lineage>
</organism>
<dbReference type="PANTHER" id="PTHR33116:SF80">
    <property type="entry name" value="REVERSE TRANSCRIPTASE ZINC-BINDING DOMAIN-CONTAINING PROTEIN"/>
    <property type="match status" value="1"/>
</dbReference>
<proteinExistence type="predicted"/>
<dbReference type="Proteomes" id="UP001454036">
    <property type="component" value="Unassembled WGS sequence"/>
</dbReference>